<evidence type="ECO:0000313" key="3">
    <source>
        <dbReference type="EMBL" id="MDT0349706.1"/>
    </source>
</evidence>
<feature type="region of interest" description="Disordered" evidence="1">
    <location>
        <begin position="141"/>
        <end position="170"/>
    </location>
</feature>
<evidence type="ECO:0000256" key="1">
    <source>
        <dbReference type="SAM" id="MobiDB-lite"/>
    </source>
</evidence>
<keyword evidence="3" id="KW-0560">Oxidoreductase</keyword>
<feature type="domain" description="Intradiol ring-cleavage dioxygenases" evidence="2">
    <location>
        <begin position="85"/>
        <end position="224"/>
    </location>
</feature>
<keyword evidence="4" id="KW-1185">Reference proteome</keyword>
<dbReference type="SUPFAM" id="SSF49482">
    <property type="entry name" value="Aromatic compound dioxygenase"/>
    <property type="match status" value="1"/>
</dbReference>
<keyword evidence="3" id="KW-0223">Dioxygenase</keyword>
<evidence type="ECO:0000259" key="2">
    <source>
        <dbReference type="Pfam" id="PF00775"/>
    </source>
</evidence>
<accession>A0ABU2N6Z2</accession>
<dbReference type="PROSITE" id="PS51257">
    <property type="entry name" value="PROKAR_LIPOPROTEIN"/>
    <property type="match status" value="1"/>
</dbReference>
<comment type="caution">
    <text evidence="3">The sequence shown here is derived from an EMBL/GenBank/DDBJ whole genome shotgun (WGS) entry which is preliminary data.</text>
</comment>
<dbReference type="EMBL" id="JAVREJ010000004">
    <property type="protein sequence ID" value="MDT0349706.1"/>
    <property type="molecule type" value="Genomic_DNA"/>
</dbReference>
<proteinExistence type="predicted"/>
<dbReference type="PANTHER" id="PTHR34315:SF1">
    <property type="entry name" value="INTRADIOL RING-CLEAVAGE DIOXYGENASES DOMAIN-CONTAINING PROTEIN-RELATED"/>
    <property type="match status" value="1"/>
</dbReference>
<sequence length="276" mass="29337">MNEEVRPSRSRVSRRRALAIGGVVGLSGVLTACAGAGDPPSGGVATSAAVVTDPAALLDVANTCILAKEGPQGPYWFDVDSIRSDIRDGRPGFTLALALRVHDVSSCSVGGPLTPVRDAVVEIWHCDAGGVYSGFAAARADERSGTSGPSRETSDGAYSRGDPEARPTDGAEYLRGAQAVDPDGIVRFTTIYPGWYVGRTTHIHCKVHLDRKTVLTTQLYFDDNLTDEVYLLSPYVEHITRDTRNDTDPLYDDVGLVTTQRSADGCLAAVNLGVDL</sequence>
<dbReference type="Pfam" id="PF00775">
    <property type="entry name" value="Dioxygenase_C"/>
    <property type="match status" value="1"/>
</dbReference>
<protein>
    <submittedName>
        <fullName evidence="3">Protocatechuate dioxygenase</fullName>
    </submittedName>
</protein>
<reference evidence="4" key="1">
    <citation type="submission" date="2023-07" db="EMBL/GenBank/DDBJ databases">
        <title>30 novel species of actinomycetes from the DSMZ collection.</title>
        <authorList>
            <person name="Nouioui I."/>
        </authorList>
    </citation>
    <scope>NUCLEOTIDE SEQUENCE [LARGE SCALE GENOMIC DNA]</scope>
    <source>
        <strain evidence="4">DSM 45834</strain>
    </source>
</reference>
<organism evidence="3 4">
    <name type="scientific">Pseudonocardia charpentierae</name>
    <dbReference type="NCBI Taxonomy" id="3075545"/>
    <lineage>
        <taxon>Bacteria</taxon>
        <taxon>Bacillati</taxon>
        <taxon>Actinomycetota</taxon>
        <taxon>Actinomycetes</taxon>
        <taxon>Pseudonocardiales</taxon>
        <taxon>Pseudonocardiaceae</taxon>
        <taxon>Pseudonocardia</taxon>
    </lineage>
</organism>
<dbReference type="RefSeq" id="WP_311555716.1">
    <property type="nucleotide sequence ID" value="NZ_JAVREJ010000004.1"/>
</dbReference>
<name>A0ABU2N6Z2_9PSEU</name>
<dbReference type="InterPro" id="IPR000627">
    <property type="entry name" value="Intradiol_dOase_C"/>
</dbReference>
<dbReference type="PANTHER" id="PTHR34315">
    <property type="match status" value="1"/>
</dbReference>
<gene>
    <name evidence="3" type="ORF">RM445_09250</name>
</gene>
<evidence type="ECO:0000313" key="4">
    <source>
        <dbReference type="Proteomes" id="UP001183202"/>
    </source>
</evidence>
<dbReference type="Proteomes" id="UP001183202">
    <property type="component" value="Unassembled WGS sequence"/>
</dbReference>
<dbReference type="GO" id="GO:0051213">
    <property type="term" value="F:dioxygenase activity"/>
    <property type="evidence" value="ECO:0007669"/>
    <property type="project" value="UniProtKB-KW"/>
</dbReference>
<dbReference type="InterPro" id="IPR006311">
    <property type="entry name" value="TAT_signal"/>
</dbReference>
<dbReference type="PROSITE" id="PS51318">
    <property type="entry name" value="TAT"/>
    <property type="match status" value="1"/>
</dbReference>
<dbReference type="Gene3D" id="2.60.130.10">
    <property type="entry name" value="Aromatic compound dioxygenase"/>
    <property type="match status" value="1"/>
</dbReference>
<dbReference type="InterPro" id="IPR015889">
    <property type="entry name" value="Intradiol_dOase_core"/>
</dbReference>